<proteinExistence type="predicted"/>
<evidence type="ECO:0000313" key="2">
    <source>
        <dbReference type="Proteomes" id="UP000699042"/>
    </source>
</evidence>
<comment type="caution">
    <text evidence="1">The sequence shown here is derived from an EMBL/GenBank/DDBJ whole genome shotgun (WGS) entry which is preliminary data.</text>
</comment>
<gene>
    <name evidence="1" type="ORF">JMJ77_000449</name>
</gene>
<name>A0A9P7RAD1_9PEZI</name>
<evidence type="ECO:0000313" key="1">
    <source>
        <dbReference type="EMBL" id="KAG7053360.1"/>
    </source>
</evidence>
<sequence length="137" mass="15597">MILQCLPDSPQYVNTTWPEGLRTARAAHFCFLVTPHSDPTEQPHPAGAMQQRLRRIRITKDWALSSRPIITSNQTSLAAYIVSELRGFSSRPSYRRPGRRRCQVVYASTIYLKFSYDDMPLSSKPRAVGRKLTGRGM</sequence>
<protein>
    <submittedName>
        <fullName evidence="1">Uncharacterized protein</fullName>
    </submittedName>
</protein>
<accession>A0A9P7RAD1</accession>
<organism evidence="1 2">
    <name type="scientific">Colletotrichum scovillei</name>
    <dbReference type="NCBI Taxonomy" id="1209932"/>
    <lineage>
        <taxon>Eukaryota</taxon>
        <taxon>Fungi</taxon>
        <taxon>Dikarya</taxon>
        <taxon>Ascomycota</taxon>
        <taxon>Pezizomycotina</taxon>
        <taxon>Sordariomycetes</taxon>
        <taxon>Hypocreomycetidae</taxon>
        <taxon>Glomerellales</taxon>
        <taxon>Glomerellaceae</taxon>
        <taxon>Colletotrichum</taxon>
        <taxon>Colletotrichum acutatum species complex</taxon>
    </lineage>
</organism>
<reference evidence="1" key="1">
    <citation type="submission" date="2021-05" db="EMBL/GenBank/DDBJ databases">
        <title>Comparative genomics of three Colletotrichum scovillei strains and genetic complementation revealed genes involved fungal growth and virulence on chili pepper.</title>
        <authorList>
            <person name="Hsieh D.-K."/>
            <person name="Chuang S.-C."/>
            <person name="Chen C.-Y."/>
            <person name="Chao Y.-T."/>
            <person name="Lu M.-Y.J."/>
            <person name="Lee M.-H."/>
            <person name="Shih M.-C."/>
        </authorList>
    </citation>
    <scope>NUCLEOTIDE SEQUENCE</scope>
    <source>
        <strain evidence="1">Coll-153</strain>
    </source>
</reference>
<dbReference type="Proteomes" id="UP000699042">
    <property type="component" value="Unassembled WGS sequence"/>
</dbReference>
<dbReference type="AlphaFoldDB" id="A0A9P7RAD1"/>
<keyword evidence="2" id="KW-1185">Reference proteome</keyword>
<dbReference type="EMBL" id="JAESDN010000003">
    <property type="protein sequence ID" value="KAG7053360.1"/>
    <property type="molecule type" value="Genomic_DNA"/>
</dbReference>